<dbReference type="Pfam" id="PF04828">
    <property type="entry name" value="GFA"/>
    <property type="match status" value="2"/>
</dbReference>
<comment type="caution">
    <text evidence="6">The sequence shown here is derived from an EMBL/GenBank/DDBJ whole genome shotgun (WGS) entry which is preliminary data.</text>
</comment>
<dbReference type="InterPro" id="IPR006913">
    <property type="entry name" value="CENP-V/GFA"/>
</dbReference>
<reference evidence="6" key="1">
    <citation type="journal article" date="2020" name="Stud. Mycol.">
        <title>101 Dothideomycetes genomes: a test case for predicting lifestyles and emergence of pathogens.</title>
        <authorList>
            <person name="Haridas S."/>
            <person name="Albert R."/>
            <person name="Binder M."/>
            <person name="Bloem J."/>
            <person name="Labutti K."/>
            <person name="Salamov A."/>
            <person name="Andreopoulos B."/>
            <person name="Baker S."/>
            <person name="Barry K."/>
            <person name="Bills G."/>
            <person name="Bluhm B."/>
            <person name="Cannon C."/>
            <person name="Castanera R."/>
            <person name="Culley D."/>
            <person name="Daum C."/>
            <person name="Ezra D."/>
            <person name="Gonzalez J."/>
            <person name="Henrissat B."/>
            <person name="Kuo A."/>
            <person name="Liang C."/>
            <person name="Lipzen A."/>
            <person name="Lutzoni F."/>
            <person name="Magnuson J."/>
            <person name="Mondo S."/>
            <person name="Nolan M."/>
            <person name="Ohm R."/>
            <person name="Pangilinan J."/>
            <person name="Park H.-J."/>
            <person name="Ramirez L."/>
            <person name="Alfaro M."/>
            <person name="Sun H."/>
            <person name="Tritt A."/>
            <person name="Yoshinaga Y."/>
            <person name="Zwiers L.-H."/>
            <person name="Turgeon B."/>
            <person name="Goodwin S."/>
            <person name="Spatafora J."/>
            <person name="Crous P."/>
            <person name="Grigoriev I."/>
        </authorList>
    </citation>
    <scope>NUCLEOTIDE SEQUENCE</scope>
    <source>
        <strain evidence="6">CBS 101060</strain>
    </source>
</reference>
<accession>A0A9P4S4G6</accession>
<dbReference type="InterPro" id="IPR011057">
    <property type="entry name" value="Mss4-like_sf"/>
</dbReference>
<name>A0A9P4S4G6_9PEZI</name>
<keyword evidence="3" id="KW-0862">Zinc</keyword>
<sequence>MMSDTIDVLTTCLCGRSNFTTTIPHSSLPMPGHFCHCTSCRRIHGALSAFHAPWSAPPSSAIEKLAKYKSSERVTQYFCPTCGAHMLDSSPLEGSLEHNWTIATPLVQGAENIFEYKEHIYIEDTKDGGTSDFVRSYNGTPLLRWAGRDGESEQLPPYWDTTKDLRARPEAHDPSGKVKCLCHCGGIEFYLHRPNIKVSPEADFGLPDKWFDVATNRYIVEACGCDSCRLDSGADIMPWIFVPPSRFSLPDGSPLPEDRMFGTMKHYRSSENVSRNFCGWCGATVFYMNDERTEWDLAVGLIDAESGARAEEWLEWNTVVVSYAKLAYNKKMLEAWQHGYKAWEERKHHKGIVSDYE</sequence>
<feature type="domain" description="CENP-V/GFA" evidence="5">
    <location>
        <begin position="174"/>
        <end position="317"/>
    </location>
</feature>
<dbReference type="GO" id="GO:0046872">
    <property type="term" value="F:metal ion binding"/>
    <property type="evidence" value="ECO:0007669"/>
    <property type="project" value="UniProtKB-KW"/>
</dbReference>
<keyword evidence="7" id="KW-1185">Reference proteome</keyword>
<evidence type="ECO:0000256" key="4">
    <source>
        <dbReference type="ARBA" id="ARBA00023239"/>
    </source>
</evidence>
<evidence type="ECO:0000313" key="7">
    <source>
        <dbReference type="Proteomes" id="UP000799429"/>
    </source>
</evidence>
<dbReference type="GO" id="GO:0016846">
    <property type="term" value="F:carbon-sulfur lyase activity"/>
    <property type="evidence" value="ECO:0007669"/>
    <property type="project" value="InterPro"/>
</dbReference>
<keyword evidence="4" id="KW-0456">Lyase</keyword>
<organism evidence="6 7">
    <name type="scientific">Patellaria atrata CBS 101060</name>
    <dbReference type="NCBI Taxonomy" id="1346257"/>
    <lineage>
        <taxon>Eukaryota</taxon>
        <taxon>Fungi</taxon>
        <taxon>Dikarya</taxon>
        <taxon>Ascomycota</taxon>
        <taxon>Pezizomycotina</taxon>
        <taxon>Dothideomycetes</taxon>
        <taxon>Dothideomycetes incertae sedis</taxon>
        <taxon>Patellariales</taxon>
        <taxon>Patellariaceae</taxon>
        <taxon>Patellaria</taxon>
    </lineage>
</organism>
<dbReference type="PANTHER" id="PTHR33337:SF31">
    <property type="entry name" value="DUF636 DOMAIN PROTEIN (AFU_ORTHOLOGUE AFUA_2G12650)"/>
    <property type="match status" value="1"/>
</dbReference>
<dbReference type="Gene3D" id="3.90.1590.10">
    <property type="entry name" value="glutathione-dependent formaldehyde- activating enzyme (gfa)"/>
    <property type="match status" value="2"/>
</dbReference>
<protein>
    <recommendedName>
        <fullName evidence="5">CENP-V/GFA domain-containing protein</fullName>
    </recommendedName>
</protein>
<comment type="similarity">
    <text evidence="1">Belongs to the Gfa family.</text>
</comment>
<evidence type="ECO:0000259" key="5">
    <source>
        <dbReference type="PROSITE" id="PS51891"/>
    </source>
</evidence>
<proteinExistence type="inferred from homology"/>
<dbReference type="SUPFAM" id="SSF51316">
    <property type="entry name" value="Mss4-like"/>
    <property type="match status" value="2"/>
</dbReference>
<evidence type="ECO:0000256" key="3">
    <source>
        <dbReference type="ARBA" id="ARBA00022833"/>
    </source>
</evidence>
<keyword evidence="2" id="KW-0479">Metal-binding</keyword>
<dbReference type="AlphaFoldDB" id="A0A9P4S4G6"/>
<dbReference type="EMBL" id="MU006105">
    <property type="protein sequence ID" value="KAF2836063.1"/>
    <property type="molecule type" value="Genomic_DNA"/>
</dbReference>
<evidence type="ECO:0000256" key="1">
    <source>
        <dbReference type="ARBA" id="ARBA00005495"/>
    </source>
</evidence>
<dbReference type="OrthoDB" id="5422068at2759"/>
<evidence type="ECO:0000313" key="6">
    <source>
        <dbReference type="EMBL" id="KAF2836063.1"/>
    </source>
</evidence>
<dbReference type="Proteomes" id="UP000799429">
    <property type="component" value="Unassembled WGS sequence"/>
</dbReference>
<evidence type="ECO:0000256" key="2">
    <source>
        <dbReference type="ARBA" id="ARBA00022723"/>
    </source>
</evidence>
<gene>
    <name evidence="6" type="ORF">M501DRAFT_997291</name>
</gene>
<dbReference type="PANTHER" id="PTHR33337">
    <property type="entry name" value="GFA DOMAIN-CONTAINING PROTEIN"/>
    <property type="match status" value="1"/>
</dbReference>
<dbReference type="PROSITE" id="PS51891">
    <property type="entry name" value="CENP_V_GFA"/>
    <property type="match status" value="2"/>
</dbReference>
<feature type="domain" description="CENP-V/GFA" evidence="5">
    <location>
        <begin position="8"/>
        <end position="117"/>
    </location>
</feature>